<dbReference type="EMBL" id="CADCTC010000127">
    <property type="protein sequence ID" value="CAA9250722.1"/>
    <property type="molecule type" value="Genomic_DNA"/>
</dbReference>
<dbReference type="InterPro" id="IPR029069">
    <property type="entry name" value="HotDog_dom_sf"/>
</dbReference>
<dbReference type="GO" id="GO:0006633">
    <property type="term" value="P:fatty acid biosynthetic process"/>
    <property type="evidence" value="ECO:0007669"/>
    <property type="project" value="TreeGrafter"/>
</dbReference>
<dbReference type="AlphaFoldDB" id="A0A6J4IHZ2"/>
<dbReference type="GO" id="GO:0019171">
    <property type="term" value="F:(3R)-hydroxyacyl-[acyl-carrier-protein] dehydratase activity"/>
    <property type="evidence" value="ECO:0007669"/>
    <property type="project" value="TreeGrafter"/>
</dbReference>
<dbReference type="Pfam" id="PF01575">
    <property type="entry name" value="MaoC_dehydratas"/>
    <property type="match status" value="1"/>
</dbReference>
<evidence type="ECO:0000313" key="2">
    <source>
        <dbReference type="EMBL" id="CAA9250722.1"/>
    </source>
</evidence>
<evidence type="ECO:0000259" key="1">
    <source>
        <dbReference type="Pfam" id="PF01575"/>
    </source>
</evidence>
<dbReference type="InterPro" id="IPR050965">
    <property type="entry name" value="UPF0336/Enoyl-CoA_hydratase"/>
</dbReference>
<dbReference type="PANTHER" id="PTHR43437">
    <property type="entry name" value="HYDROXYACYL-THIOESTER DEHYDRATASE TYPE 2, MITOCHONDRIAL-RELATED"/>
    <property type="match status" value="1"/>
</dbReference>
<protein>
    <recommendedName>
        <fullName evidence="1">MaoC-like domain-containing protein</fullName>
    </recommendedName>
</protein>
<dbReference type="InterPro" id="IPR002539">
    <property type="entry name" value="MaoC-like_dom"/>
</dbReference>
<dbReference type="PANTHER" id="PTHR43437:SF3">
    <property type="entry name" value="HYDROXYACYL-THIOESTER DEHYDRATASE TYPE 2, MITOCHONDRIAL"/>
    <property type="match status" value="1"/>
</dbReference>
<accession>A0A6J4IHZ2</accession>
<name>A0A6J4IHZ2_9CHLR</name>
<organism evidence="2">
    <name type="scientific">uncultured Chloroflexota bacterium</name>
    <dbReference type="NCBI Taxonomy" id="166587"/>
    <lineage>
        <taxon>Bacteria</taxon>
        <taxon>Bacillati</taxon>
        <taxon>Chloroflexota</taxon>
        <taxon>environmental samples</taxon>
    </lineage>
</organism>
<reference evidence="2" key="1">
    <citation type="submission" date="2020-02" db="EMBL/GenBank/DDBJ databases">
        <authorList>
            <person name="Meier V. D."/>
        </authorList>
    </citation>
    <scope>NUCLEOTIDE SEQUENCE</scope>
    <source>
        <strain evidence="2">AVDCRST_MAG77</strain>
    </source>
</reference>
<feature type="domain" description="MaoC-like" evidence="1">
    <location>
        <begin position="32"/>
        <end position="128"/>
    </location>
</feature>
<dbReference type="Gene3D" id="3.10.129.10">
    <property type="entry name" value="Hotdog Thioesterase"/>
    <property type="match status" value="1"/>
</dbReference>
<dbReference type="SUPFAM" id="SSF54637">
    <property type="entry name" value="Thioesterase/thiol ester dehydrase-isomerase"/>
    <property type="match status" value="1"/>
</dbReference>
<proteinExistence type="predicted"/>
<sequence>MTGTGQKRAGPAPEDLARGLAAMAVGATGVFTKTVVETDVYLFGGITGDLYRNHVDEEYMRRGPYGGRIAHGALMVGYMSAASSKLTEHCPVPIVSYGYDRIRFIKGVRLGDTVTVEYRITEHMPDEAKTLAEVTCTNQRGEVVAAATHIMKFV</sequence>
<gene>
    <name evidence="2" type="ORF">AVDCRST_MAG77-2152</name>
</gene>